<dbReference type="PROSITE" id="PS50929">
    <property type="entry name" value="ABC_TM1F"/>
    <property type="match status" value="1"/>
</dbReference>
<evidence type="ECO:0000256" key="9">
    <source>
        <dbReference type="SAM" id="Phobius"/>
    </source>
</evidence>
<dbReference type="GO" id="GO:0015421">
    <property type="term" value="F:ABC-type oligopeptide transporter activity"/>
    <property type="evidence" value="ECO:0007669"/>
    <property type="project" value="TreeGrafter"/>
</dbReference>
<dbReference type="Gene3D" id="1.20.1560.10">
    <property type="entry name" value="ABC transporter type 1, transmembrane domain"/>
    <property type="match status" value="1"/>
</dbReference>
<dbReference type="PROSITE" id="PS00211">
    <property type="entry name" value="ABC_TRANSPORTER_1"/>
    <property type="match status" value="1"/>
</dbReference>
<evidence type="ECO:0000256" key="1">
    <source>
        <dbReference type="ARBA" id="ARBA00004651"/>
    </source>
</evidence>
<feature type="transmembrane region" description="Helical" evidence="9">
    <location>
        <begin position="240"/>
        <end position="260"/>
    </location>
</feature>
<reference evidence="12 13" key="1">
    <citation type="journal article" date="2010" name="Stand. Genomic Sci.">
        <title>Complete genome sequence of Spirochaeta smaragdinae type strain (SEBR 4228).</title>
        <authorList>
            <person name="Mavromatis K."/>
            <person name="Yasawong M."/>
            <person name="Chertkov O."/>
            <person name="Lapidus A."/>
            <person name="Lucas S."/>
            <person name="Nolan M."/>
            <person name="Del Rio T.G."/>
            <person name="Tice H."/>
            <person name="Cheng J.F."/>
            <person name="Pitluck S."/>
            <person name="Liolios K."/>
            <person name="Ivanova N."/>
            <person name="Tapia R."/>
            <person name="Han C."/>
            <person name="Bruce D."/>
            <person name="Goodwin L."/>
            <person name="Pati A."/>
            <person name="Chen A."/>
            <person name="Palaniappan K."/>
            <person name="Land M."/>
            <person name="Hauser L."/>
            <person name="Chang Y.J."/>
            <person name="Jeffries C.D."/>
            <person name="Detter J.C."/>
            <person name="Rohde M."/>
            <person name="Brambilla E."/>
            <person name="Spring S."/>
            <person name="Goker M."/>
            <person name="Sikorski J."/>
            <person name="Woyke T."/>
            <person name="Bristow J."/>
            <person name="Eisen J.A."/>
            <person name="Markowitz V."/>
            <person name="Hugenholtz P."/>
            <person name="Klenk H.P."/>
            <person name="Kyrpides N.C."/>
        </authorList>
    </citation>
    <scope>NUCLEOTIDE SEQUENCE [LARGE SCALE GENOMIC DNA]</scope>
    <source>
        <strain evidence="13">DSM 11293 / JCM 15392 / SEBR 4228</strain>
    </source>
</reference>
<dbReference type="GO" id="GO:0005886">
    <property type="term" value="C:plasma membrane"/>
    <property type="evidence" value="ECO:0007669"/>
    <property type="project" value="UniProtKB-SubCell"/>
</dbReference>
<dbReference type="InterPro" id="IPR003439">
    <property type="entry name" value="ABC_transporter-like_ATP-bd"/>
</dbReference>
<evidence type="ECO:0000256" key="5">
    <source>
        <dbReference type="ARBA" id="ARBA00022741"/>
    </source>
</evidence>
<keyword evidence="3" id="KW-1003">Cell membrane</keyword>
<dbReference type="Gene3D" id="3.40.50.300">
    <property type="entry name" value="P-loop containing nucleotide triphosphate hydrolases"/>
    <property type="match status" value="1"/>
</dbReference>
<organism evidence="12 13">
    <name type="scientific">Sediminispirochaeta smaragdinae (strain DSM 11293 / JCM 15392 / SEBR 4228)</name>
    <name type="common">Spirochaeta smaragdinae</name>
    <dbReference type="NCBI Taxonomy" id="573413"/>
    <lineage>
        <taxon>Bacteria</taxon>
        <taxon>Pseudomonadati</taxon>
        <taxon>Spirochaetota</taxon>
        <taxon>Spirochaetia</taxon>
        <taxon>Spirochaetales</taxon>
        <taxon>Spirochaetaceae</taxon>
        <taxon>Sediminispirochaeta</taxon>
    </lineage>
</organism>
<dbReference type="InterPro" id="IPR017871">
    <property type="entry name" value="ABC_transporter-like_CS"/>
</dbReference>
<dbReference type="EMBL" id="CP002116">
    <property type="protein sequence ID" value="ADK83191.1"/>
    <property type="molecule type" value="Genomic_DNA"/>
</dbReference>
<dbReference type="HOGENOM" id="CLU_000604_84_3_12"/>
<evidence type="ECO:0000256" key="6">
    <source>
        <dbReference type="ARBA" id="ARBA00022840"/>
    </source>
</evidence>
<sequence length="577" mass="64226">MLKEFKTLLPMVKKYRWWYVAGLISLIITDAGELLIPQMIKQATNIIASGSFFPAAIATPVLIMIALAAIVALSRFGWRFFLHGASRRIERDLRDKLFAHLLTLSPSFYGTMKTGDIMARATNDMRAIRMATGMALVAFMDGLFLTLAILIILFTTNPALAAITIIPLPLITIIILAFGTVIGQRFKAVQEGFSRLSEHVQETLSGIRVLKSFVRESWAQERFVDTSDAYMQKNMQLVKLWGFFFPLIVFISGLTSLLLMRFGGVAVMLGSFTPGDFVAFLTYLSMLQWPVIGMGMTVNMIQRGAASLGRINMILNEKPDIVSPPRGRTNIDHTGIEIKKLSFSYPDSEIKALDQVDLMLEEGKTLGILGRTGSGKSTLVRILPRLLDPPSGTVFLGGVDIREYDLETLRNAIALVPQDTFLFSASVRENISFARPEADESEIMDAARISTIDREIEKFPKGWETEVGERGLSVSGGQKQRIAISRAILPNPPILIFDDSLSAVDTETEEKILNAFLEHRKGKSNILVSHRVSTLQWADYIVVFDRGRIIQQGSHTQLLATEGLYRNIYLLQQEGSL</sequence>
<dbReference type="InterPro" id="IPR027417">
    <property type="entry name" value="P-loop_NTPase"/>
</dbReference>
<evidence type="ECO:0000256" key="2">
    <source>
        <dbReference type="ARBA" id="ARBA00022448"/>
    </source>
</evidence>
<dbReference type="RefSeq" id="WP_013256647.1">
    <property type="nucleotide sequence ID" value="NC_014364.1"/>
</dbReference>
<dbReference type="CDD" id="cd18541">
    <property type="entry name" value="ABC_6TM_TmrB_like"/>
    <property type="match status" value="1"/>
</dbReference>
<evidence type="ECO:0000313" key="13">
    <source>
        <dbReference type="Proteomes" id="UP000002318"/>
    </source>
</evidence>
<keyword evidence="5" id="KW-0547">Nucleotide-binding</keyword>
<feature type="domain" description="ABC transmembrane type-1" evidence="11">
    <location>
        <begin position="20"/>
        <end position="303"/>
    </location>
</feature>
<gene>
    <name evidence="12" type="ordered locus">Spirs_4110</name>
</gene>
<feature type="transmembrane region" description="Helical" evidence="9">
    <location>
        <begin position="52"/>
        <end position="78"/>
    </location>
</feature>
<keyword evidence="7 9" id="KW-1133">Transmembrane helix</keyword>
<dbReference type="Pfam" id="PF00664">
    <property type="entry name" value="ABC_membrane"/>
    <property type="match status" value="1"/>
</dbReference>
<dbReference type="InterPro" id="IPR039421">
    <property type="entry name" value="Type_1_exporter"/>
</dbReference>
<dbReference type="GO" id="GO:0016887">
    <property type="term" value="F:ATP hydrolysis activity"/>
    <property type="evidence" value="ECO:0007669"/>
    <property type="project" value="InterPro"/>
</dbReference>
<evidence type="ECO:0000313" key="12">
    <source>
        <dbReference type="EMBL" id="ADK83191.1"/>
    </source>
</evidence>
<evidence type="ECO:0000259" key="10">
    <source>
        <dbReference type="PROSITE" id="PS50893"/>
    </source>
</evidence>
<evidence type="ECO:0000259" key="11">
    <source>
        <dbReference type="PROSITE" id="PS50929"/>
    </source>
</evidence>
<proteinExistence type="predicted"/>
<dbReference type="PANTHER" id="PTHR43394:SF1">
    <property type="entry name" value="ATP-BINDING CASSETTE SUB-FAMILY B MEMBER 10, MITOCHONDRIAL"/>
    <property type="match status" value="1"/>
</dbReference>
<feature type="transmembrane region" description="Helical" evidence="9">
    <location>
        <begin position="134"/>
        <end position="154"/>
    </location>
</feature>
<dbReference type="PROSITE" id="PS50893">
    <property type="entry name" value="ABC_TRANSPORTER_2"/>
    <property type="match status" value="1"/>
</dbReference>
<dbReference type="Proteomes" id="UP000002318">
    <property type="component" value="Chromosome"/>
</dbReference>
<keyword evidence="6" id="KW-0067">ATP-binding</keyword>
<dbReference type="InterPro" id="IPR036640">
    <property type="entry name" value="ABC1_TM_sf"/>
</dbReference>
<feature type="transmembrane region" description="Helical" evidence="9">
    <location>
        <begin position="160"/>
        <end position="182"/>
    </location>
</feature>
<keyword evidence="8 9" id="KW-0472">Membrane</keyword>
<feature type="transmembrane region" description="Helical" evidence="9">
    <location>
        <begin position="20"/>
        <end position="40"/>
    </location>
</feature>
<dbReference type="PANTHER" id="PTHR43394">
    <property type="entry name" value="ATP-DEPENDENT PERMEASE MDL1, MITOCHONDRIAL"/>
    <property type="match status" value="1"/>
</dbReference>
<dbReference type="SUPFAM" id="SSF52540">
    <property type="entry name" value="P-loop containing nucleoside triphosphate hydrolases"/>
    <property type="match status" value="1"/>
</dbReference>
<dbReference type="InterPro" id="IPR011527">
    <property type="entry name" value="ABC1_TM_dom"/>
</dbReference>
<dbReference type="AlphaFoldDB" id="E1R9M2"/>
<feature type="transmembrane region" description="Helical" evidence="9">
    <location>
        <begin position="280"/>
        <end position="301"/>
    </location>
</feature>
<keyword evidence="13" id="KW-1185">Reference proteome</keyword>
<evidence type="ECO:0000256" key="7">
    <source>
        <dbReference type="ARBA" id="ARBA00022989"/>
    </source>
</evidence>
<protein>
    <submittedName>
        <fullName evidence="12">ABC transporter related protein</fullName>
    </submittedName>
</protein>
<feature type="domain" description="ABC transporter" evidence="10">
    <location>
        <begin position="336"/>
        <end position="571"/>
    </location>
</feature>
<dbReference type="SMART" id="SM00382">
    <property type="entry name" value="AAA"/>
    <property type="match status" value="1"/>
</dbReference>
<dbReference type="SUPFAM" id="SSF90123">
    <property type="entry name" value="ABC transporter transmembrane region"/>
    <property type="match status" value="1"/>
</dbReference>
<keyword evidence="4 9" id="KW-0812">Transmembrane</keyword>
<accession>E1R9M2</accession>
<dbReference type="eggNOG" id="COG1132">
    <property type="taxonomic scope" value="Bacteria"/>
</dbReference>
<name>E1R9M2_SEDSS</name>
<evidence type="ECO:0000256" key="3">
    <source>
        <dbReference type="ARBA" id="ARBA00022475"/>
    </source>
</evidence>
<keyword evidence="2" id="KW-0813">Transport</keyword>
<evidence type="ECO:0000256" key="8">
    <source>
        <dbReference type="ARBA" id="ARBA00023136"/>
    </source>
</evidence>
<dbReference type="Pfam" id="PF00005">
    <property type="entry name" value="ABC_tran"/>
    <property type="match status" value="1"/>
</dbReference>
<dbReference type="KEGG" id="ssm:Spirs_4110"/>
<comment type="subcellular location">
    <subcellularLocation>
        <location evidence="1">Cell membrane</location>
        <topology evidence="1">Multi-pass membrane protein</topology>
    </subcellularLocation>
</comment>
<dbReference type="STRING" id="573413.Spirs_4110"/>
<evidence type="ECO:0000256" key="4">
    <source>
        <dbReference type="ARBA" id="ARBA00022692"/>
    </source>
</evidence>
<dbReference type="InterPro" id="IPR003593">
    <property type="entry name" value="AAA+_ATPase"/>
</dbReference>
<dbReference type="FunFam" id="3.40.50.300:FF:000221">
    <property type="entry name" value="Multidrug ABC transporter ATP-binding protein"/>
    <property type="match status" value="1"/>
</dbReference>
<dbReference type="GO" id="GO:0005524">
    <property type="term" value="F:ATP binding"/>
    <property type="evidence" value="ECO:0007669"/>
    <property type="project" value="UniProtKB-KW"/>
</dbReference>